<dbReference type="EMBL" id="CADCUA010000082">
    <property type="protein sequence ID" value="CAA9304239.1"/>
    <property type="molecule type" value="Genomic_DNA"/>
</dbReference>
<proteinExistence type="inferred from homology"/>
<dbReference type="GO" id="GO:0071972">
    <property type="term" value="F:peptidoglycan L,D-transpeptidase activity"/>
    <property type="evidence" value="ECO:0007669"/>
    <property type="project" value="TreeGrafter"/>
</dbReference>
<feature type="chain" id="PRO_5026772444" description="L,D-TPase catalytic domain-containing protein" evidence="9">
    <location>
        <begin position="26"/>
        <end position="203"/>
    </location>
</feature>
<dbReference type="GO" id="GO:0018104">
    <property type="term" value="P:peptidoglycan-protein cross-linking"/>
    <property type="evidence" value="ECO:0007669"/>
    <property type="project" value="TreeGrafter"/>
</dbReference>
<accession>A0A6J4KGD8</accession>
<feature type="region of interest" description="Disordered" evidence="8">
    <location>
        <begin position="159"/>
        <end position="203"/>
    </location>
</feature>
<dbReference type="AlphaFoldDB" id="A0A6J4KGD8"/>
<sequence>MLLRAVMHTLCVLMLAVAGSGVALAQVLAPGQFEWTPASQSSGPLLILVSIPEQQLHVYRNGVRIGVSTISSGKPGHETPTGVYEILEKRPMHRSNLYDNAPMPFMQRLTWDGVALHAGRIPGHPASHGCIRLPADFARQLFEMTERGTRVVIADEASHGPDVLHPGERAPVDSYSGLPAGASTALDSMASSTDSRLPAPPAR</sequence>
<dbReference type="GO" id="GO:0071555">
    <property type="term" value="P:cell wall organization"/>
    <property type="evidence" value="ECO:0007669"/>
    <property type="project" value="UniProtKB-UniRule"/>
</dbReference>
<evidence type="ECO:0000256" key="9">
    <source>
        <dbReference type="SAM" id="SignalP"/>
    </source>
</evidence>
<feature type="active site" description="Nucleophile" evidence="7">
    <location>
        <position position="130"/>
    </location>
</feature>
<dbReference type="Gene3D" id="2.40.440.10">
    <property type="entry name" value="L,D-transpeptidase catalytic domain-like"/>
    <property type="match status" value="1"/>
</dbReference>
<evidence type="ECO:0000256" key="7">
    <source>
        <dbReference type="PROSITE-ProRule" id="PRU01373"/>
    </source>
</evidence>
<dbReference type="SUPFAM" id="SSF141523">
    <property type="entry name" value="L,D-transpeptidase catalytic domain-like"/>
    <property type="match status" value="1"/>
</dbReference>
<evidence type="ECO:0000256" key="6">
    <source>
        <dbReference type="ARBA" id="ARBA00023316"/>
    </source>
</evidence>
<dbReference type="InterPro" id="IPR050979">
    <property type="entry name" value="LD-transpeptidase"/>
</dbReference>
<dbReference type="GO" id="GO:0016740">
    <property type="term" value="F:transferase activity"/>
    <property type="evidence" value="ECO:0007669"/>
    <property type="project" value="UniProtKB-KW"/>
</dbReference>
<evidence type="ECO:0000256" key="4">
    <source>
        <dbReference type="ARBA" id="ARBA00022960"/>
    </source>
</evidence>
<comment type="similarity">
    <text evidence="2">Belongs to the YkuD family.</text>
</comment>
<dbReference type="GO" id="GO:0008360">
    <property type="term" value="P:regulation of cell shape"/>
    <property type="evidence" value="ECO:0007669"/>
    <property type="project" value="UniProtKB-UniRule"/>
</dbReference>
<dbReference type="GO" id="GO:0005576">
    <property type="term" value="C:extracellular region"/>
    <property type="evidence" value="ECO:0007669"/>
    <property type="project" value="TreeGrafter"/>
</dbReference>
<evidence type="ECO:0000259" key="10">
    <source>
        <dbReference type="PROSITE" id="PS52029"/>
    </source>
</evidence>
<dbReference type="InterPro" id="IPR005490">
    <property type="entry name" value="LD_TPept_cat_dom"/>
</dbReference>
<dbReference type="InterPro" id="IPR016915">
    <property type="entry name" value="UCP029342"/>
</dbReference>
<dbReference type="PANTHER" id="PTHR30582:SF2">
    <property type="entry name" value="L,D-TRANSPEPTIDASE YCIB-RELATED"/>
    <property type="match status" value="1"/>
</dbReference>
<dbReference type="InterPro" id="IPR038063">
    <property type="entry name" value="Transpep_catalytic_dom"/>
</dbReference>
<dbReference type="UniPathway" id="UPA00219"/>
<reference evidence="11" key="1">
    <citation type="submission" date="2020-02" db="EMBL/GenBank/DDBJ databases">
        <authorList>
            <person name="Meier V. D."/>
        </authorList>
    </citation>
    <scope>NUCLEOTIDE SEQUENCE</scope>
    <source>
        <strain evidence="11">AVDCRST_MAG71</strain>
    </source>
</reference>
<feature type="domain" description="L,D-TPase catalytic" evidence="10">
    <location>
        <begin position="45"/>
        <end position="154"/>
    </location>
</feature>
<keyword evidence="4 7" id="KW-0133">Cell shape</keyword>
<keyword evidence="6 7" id="KW-0961">Cell wall biogenesis/degradation</keyword>
<evidence type="ECO:0000256" key="3">
    <source>
        <dbReference type="ARBA" id="ARBA00022679"/>
    </source>
</evidence>
<keyword evidence="3" id="KW-0808">Transferase</keyword>
<feature type="signal peptide" evidence="9">
    <location>
        <begin position="1"/>
        <end position="25"/>
    </location>
</feature>
<dbReference type="CDD" id="cd16913">
    <property type="entry name" value="YkuD_like"/>
    <property type="match status" value="1"/>
</dbReference>
<dbReference type="NCBIfam" id="NF004785">
    <property type="entry name" value="PRK06132.1-2"/>
    <property type="match status" value="1"/>
</dbReference>
<feature type="compositionally biased region" description="Polar residues" evidence="8">
    <location>
        <begin position="185"/>
        <end position="195"/>
    </location>
</feature>
<feature type="active site" description="Proton donor/acceptor" evidence="7">
    <location>
        <position position="117"/>
    </location>
</feature>
<evidence type="ECO:0000256" key="8">
    <source>
        <dbReference type="SAM" id="MobiDB-lite"/>
    </source>
</evidence>
<evidence type="ECO:0000313" key="11">
    <source>
        <dbReference type="EMBL" id="CAA9304239.1"/>
    </source>
</evidence>
<protein>
    <recommendedName>
        <fullName evidence="10">L,D-TPase catalytic domain-containing protein</fullName>
    </recommendedName>
</protein>
<name>A0A6J4KGD8_9GAMM</name>
<comment type="pathway">
    <text evidence="1 7">Cell wall biogenesis; peptidoglycan biosynthesis.</text>
</comment>
<evidence type="ECO:0000256" key="1">
    <source>
        <dbReference type="ARBA" id="ARBA00004752"/>
    </source>
</evidence>
<keyword evidence="9" id="KW-0732">Signal</keyword>
<keyword evidence="5 7" id="KW-0573">Peptidoglycan synthesis</keyword>
<gene>
    <name evidence="11" type="ORF">AVDCRST_MAG71-300</name>
</gene>
<dbReference type="PANTHER" id="PTHR30582">
    <property type="entry name" value="L,D-TRANSPEPTIDASE"/>
    <property type="match status" value="1"/>
</dbReference>
<organism evidence="11">
    <name type="scientific">uncultured Lysobacter sp</name>
    <dbReference type="NCBI Taxonomy" id="271060"/>
    <lineage>
        <taxon>Bacteria</taxon>
        <taxon>Pseudomonadati</taxon>
        <taxon>Pseudomonadota</taxon>
        <taxon>Gammaproteobacteria</taxon>
        <taxon>Lysobacterales</taxon>
        <taxon>Lysobacteraceae</taxon>
        <taxon>Lysobacter</taxon>
        <taxon>environmental samples</taxon>
    </lineage>
</organism>
<evidence type="ECO:0000256" key="2">
    <source>
        <dbReference type="ARBA" id="ARBA00005992"/>
    </source>
</evidence>
<dbReference type="PIRSF" id="PIRSF029342">
    <property type="entry name" value="UCP029342_ErfK/YbiS/YcfS/YnhG"/>
    <property type="match status" value="1"/>
</dbReference>
<evidence type="ECO:0000256" key="5">
    <source>
        <dbReference type="ARBA" id="ARBA00022984"/>
    </source>
</evidence>
<dbReference type="PROSITE" id="PS52029">
    <property type="entry name" value="LD_TPASE"/>
    <property type="match status" value="1"/>
</dbReference>
<dbReference type="Pfam" id="PF03734">
    <property type="entry name" value="YkuD"/>
    <property type="match status" value="1"/>
</dbReference>